<dbReference type="Proteomes" id="UP001159364">
    <property type="component" value="Linkage Group LG09"/>
</dbReference>
<name>A0AAV8SVT8_9ROSI</name>
<organism evidence="3 4">
    <name type="scientific">Erythroxylum novogranatense</name>
    <dbReference type="NCBI Taxonomy" id="1862640"/>
    <lineage>
        <taxon>Eukaryota</taxon>
        <taxon>Viridiplantae</taxon>
        <taxon>Streptophyta</taxon>
        <taxon>Embryophyta</taxon>
        <taxon>Tracheophyta</taxon>
        <taxon>Spermatophyta</taxon>
        <taxon>Magnoliopsida</taxon>
        <taxon>eudicotyledons</taxon>
        <taxon>Gunneridae</taxon>
        <taxon>Pentapetalae</taxon>
        <taxon>rosids</taxon>
        <taxon>fabids</taxon>
        <taxon>Malpighiales</taxon>
        <taxon>Erythroxylaceae</taxon>
        <taxon>Erythroxylum</taxon>
    </lineage>
</organism>
<sequence>MTKELEMALIMINECVLSSLIFLDVCVCVCVCELCSPSISPLDALDMEENNKRNESIGSNGSKNGVKEISRTIPMNPGNVVNLEREKITPPSVTNEHTIGEVNMEAYVTPDDVIRAGGFGARDDISSFLPVASDSTDFEATLVDARTYEDAKGEISRPGLGWREATTKGDEQEIE</sequence>
<feature type="region of interest" description="Disordered" evidence="1">
    <location>
        <begin position="153"/>
        <end position="175"/>
    </location>
</feature>
<protein>
    <submittedName>
        <fullName evidence="3">Uncharacterized protein</fullName>
    </submittedName>
</protein>
<accession>A0AAV8SVT8</accession>
<dbReference type="AlphaFoldDB" id="A0AAV8SVT8"/>
<comment type="caution">
    <text evidence="3">The sequence shown here is derived from an EMBL/GenBank/DDBJ whole genome shotgun (WGS) entry which is preliminary data.</text>
</comment>
<evidence type="ECO:0000256" key="1">
    <source>
        <dbReference type="SAM" id="MobiDB-lite"/>
    </source>
</evidence>
<feature type="chain" id="PRO_5043911266" evidence="2">
    <location>
        <begin position="29"/>
        <end position="175"/>
    </location>
</feature>
<reference evidence="3 4" key="1">
    <citation type="submission" date="2021-09" db="EMBL/GenBank/DDBJ databases">
        <title>Genomic insights and catalytic innovation underlie evolution of tropane alkaloids biosynthesis.</title>
        <authorList>
            <person name="Wang Y.-J."/>
            <person name="Tian T."/>
            <person name="Huang J.-P."/>
            <person name="Huang S.-X."/>
        </authorList>
    </citation>
    <scope>NUCLEOTIDE SEQUENCE [LARGE SCALE GENOMIC DNA]</scope>
    <source>
        <strain evidence="3">KIB-2018</strain>
        <tissue evidence="3">Leaf</tissue>
    </source>
</reference>
<evidence type="ECO:0000256" key="2">
    <source>
        <dbReference type="SAM" id="SignalP"/>
    </source>
</evidence>
<dbReference type="PANTHER" id="PTHR37250:SF1">
    <property type="entry name" value="OS05G0496000 PROTEIN"/>
    <property type="match status" value="1"/>
</dbReference>
<gene>
    <name evidence="3" type="ORF">K2173_025174</name>
</gene>
<keyword evidence="2" id="KW-0732">Signal</keyword>
<keyword evidence="4" id="KW-1185">Reference proteome</keyword>
<proteinExistence type="predicted"/>
<dbReference type="EMBL" id="JAIWQS010000009">
    <property type="protein sequence ID" value="KAJ8756362.1"/>
    <property type="molecule type" value="Genomic_DNA"/>
</dbReference>
<dbReference type="PANTHER" id="PTHR37250">
    <property type="entry name" value="OS05G0496000 PROTEIN"/>
    <property type="match status" value="1"/>
</dbReference>
<feature type="region of interest" description="Disordered" evidence="1">
    <location>
        <begin position="52"/>
        <end position="71"/>
    </location>
</feature>
<feature type="compositionally biased region" description="Basic and acidic residues" evidence="1">
    <location>
        <begin position="165"/>
        <end position="175"/>
    </location>
</feature>
<evidence type="ECO:0000313" key="3">
    <source>
        <dbReference type="EMBL" id="KAJ8756362.1"/>
    </source>
</evidence>
<evidence type="ECO:0000313" key="4">
    <source>
        <dbReference type="Proteomes" id="UP001159364"/>
    </source>
</evidence>
<feature type="signal peptide" evidence="2">
    <location>
        <begin position="1"/>
        <end position="28"/>
    </location>
</feature>